<dbReference type="Proteomes" id="UP000176944">
    <property type="component" value="Chromosome"/>
</dbReference>
<organism evidence="1">
    <name type="scientific">Moorena producens (strain JHB)</name>
    <dbReference type="NCBI Taxonomy" id="1454205"/>
    <lineage>
        <taxon>Bacteria</taxon>
        <taxon>Bacillati</taxon>
        <taxon>Cyanobacteriota</taxon>
        <taxon>Cyanophyceae</taxon>
        <taxon>Coleofasciculales</taxon>
        <taxon>Coleofasciculaceae</taxon>
        <taxon>Moorena</taxon>
    </lineage>
</organism>
<reference evidence="1" key="1">
    <citation type="journal article" date="2017" name="Proc. Natl. Acad. Sci. U.S.A.">
        <title>Comparative genomics uncovers the prolific and distinctive metabolic potential of the cyanobacterial genus Moorea.</title>
        <authorList>
            <person name="Leao T."/>
            <person name="Castelao G."/>
            <person name="Korobeynikov A."/>
            <person name="Monroe E.A."/>
            <person name="Podell S."/>
            <person name="Glukhov E."/>
            <person name="Allen E.E."/>
            <person name="Gerwick W.H."/>
            <person name="Gerwick L."/>
        </authorList>
    </citation>
    <scope>NUCLEOTIDE SEQUENCE</scope>
    <source>
        <strain evidence="1">JHB</strain>
    </source>
</reference>
<gene>
    <name evidence="1" type="ORF">BJP36_36425</name>
</gene>
<accession>A0A9Q9STV9</accession>
<dbReference type="EMBL" id="CP017708">
    <property type="protein sequence ID" value="WAN69577.1"/>
    <property type="molecule type" value="Genomic_DNA"/>
</dbReference>
<evidence type="ECO:0000313" key="1">
    <source>
        <dbReference type="EMBL" id="WAN69577.1"/>
    </source>
</evidence>
<dbReference type="AlphaFoldDB" id="A0A9Q9STV9"/>
<proteinExistence type="predicted"/>
<name>A0A9Q9STV9_MOOP1</name>
<reference evidence="1" key="2">
    <citation type="submission" date="2022-10" db="EMBL/GenBank/DDBJ databases">
        <authorList>
            <person name="Ngo T.-E."/>
        </authorList>
    </citation>
    <scope>NUCLEOTIDE SEQUENCE</scope>
    <source>
        <strain evidence="1">JHB</strain>
    </source>
</reference>
<protein>
    <submittedName>
        <fullName evidence="1">Uncharacterized protein</fullName>
    </submittedName>
</protein>
<sequence>MNCDNFGSLLPTPYSLLPTKEPVEQSPVLRVLKVLAQPQE</sequence>